<accession>A0A2K1QW03</accession>
<evidence type="ECO:0000259" key="11">
    <source>
        <dbReference type="Pfam" id="PF02230"/>
    </source>
</evidence>
<evidence type="ECO:0000256" key="7">
    <source>
        <dbReference type="ARBA" id="ARBA00029392"/>
    </source>
</evidence>
<protein>
    <recommendedName>
        <fullName evidence="3">Acyl-protein thioesterase 1</fullName>
        <ecNumber evidence="2">3.1.2.22</ecNumber>
    </recommendedName>
    <alternativeName>
        <fullName evidence="8">Palmitoyl-protein hydrolase</fullName>
    </alternativeName>
</protein>
<gene>
    <name evidence="12" type="ORF">CAC42_2411</name>
</gene>
<evidence type="ECO:0000256" key="5">
    <source>
        <dbReference type="ARBA" id="ARBA00022801"/>
    </source>
</evidence>
<evidence type="ECO:0000313" key="13">
    <source>
        <dbReference type="Proteomes" id="UP000243797"/>
    </source>
</evidence>
<comment type="function">
    <text evidence="7">Hydrolyzes fatty acids from S-acylated cysteine residues in proteins with a strong preference for palmitoylated G-alpha proteins over other acyl substrates. Mediates the deacylation of G-alpha proteins such as GPA1 in vivo, but has weak or no activity toward palmitoylated Ras proteins. Has weak lysophospholipase activity in vitro; however such activity may not exist in vivo.</text>
</comment>
<dbReference type="InterPro" id="IPR029058">
    <property type="entry name" value="AB_hydrolase_fold"/>
</dbReference>
<proteinExistence type="inferred from homology"/>
<evidence type="ECO:0000256" key="9">
    <source>
        <dbReference type="ARBA" id="ARBA00047337"/>
    </source>
</evidence>
<dbReference type="Pfam" id="PF02230">
    <property type="entry name" value="Abhydrolase_2"/>
    <property type="match status" value="1"/>
</dbReference>
<keyword evidence="5" id="KW-0378">Hydrolase</keyword>
<dbReference type="GO" id="GO:0006631">
    <property type="term" value="P:fatty acid metabolic process"/>
    <property type="evidence" value="ECO:0007669"/>
    <property type="project" value="UniProtKB-KW"/>
</dbReference>
<feature type="domain" description="Phospholipase/carboxylesterase/thioesterase" evidence="11">
    <location>
        <begin position="17"/>
        <end position="240"/>
    </location>
</feature>
<comment type="catalytic activity">
    <reaction evidence="9">
        <text>S-hexadecanoyl-L-cysteinyl-[protein] + H2O = L-cysteinyl-[protein] + hexadecanoate + H(+)</text>
        <dbReference type="Rhea" id="RHEA:19233"/>
        <dbReference type="Rhea" id="RHEA-COMP:10131"/>
        <dbReference type="Rhea" id="RHEA-COMP:11032"/>
        <dbReference type="ChEBI" id="CHEBI:7896"/>
        <dbReference type="ChEBI" id="CHEBI:15377"/>
        <dbReference type="ChEBI" id="CHEBI:15378"/>
        <dbReference type="ChEBI" id="CHEBI:29950"/>
        <dbReference type="ChEBI" id="CHEBI:74151"/>
        <dbReference type="EC" id="3.1.2.22"/>
    </reaction>
</comment>
<reference evidence="12 13" key="1">
    <citation type="submission" date="2017-06" db="EMBL/GenBank/DDBJ databases">
        <title>Draft genome sequence of a variant of Elsinoe murrayae.</title>
        <authorList>
            <person name="Cheng Q."/>
        </authorList>
    </citation>
    <scope>NUCLEOTIDE SEQUENCE [LARGE SCALE GENOMIC DNA]</scope>
    <source>
        <strain evidence="12 13">CQ-2017a</strain>
    </source>
</reference>
<evidence type="ECO:0000256" key="1">
    <source>
        <dbReference type="ARBA" id="ARBA00006499"/>
    </source>
</evidence>
<evidence type="ECO:0000256" key="10">
    <source>
        <dbReference type="SAM" id="MobiDB-lite"/>
    </source>
</evidence>
<feature type="region of interest" description="Disordered" evidence="10">
    <location>
        <begin position="80"/>
        <end position="100"/>
    </location>
</feature>
<evidence type="ECO:0000256" key="4">
    <source>
        <dbReference type="ARBA" id="ARBA00022487"/>
    </source>
</evidence>
<dbReference type="InParanoid" id="A0A2K1QW03"/>
<evidence type="ECO:0000256" key="3">
    <source>
        <dbReference type="ARBA" id="ARBA00014923"/>
    </source>
</evidence>
<dbReference type="STRING" id="2082308.A0A2K1QW03"/>
<keyword evidence="6" id="KW-0276">Fatty acid metabolism</keyword>
<sequence>MVAFAEESTVLDRVLTQQDSSKKSTIIFLHGLGDDGHGTGYALGQQFQMYNKLLNTKWVLPTAAIDKEVGERCWYRPHDLPSPLKPRVPGQDDDAEVDEEEDEAGILRTVDFIDGLVEKEVADGVDVGKIVVGGFSQGCAVSMVWGLKGKYRDQVAGVYGLSGYFPKIKAVTKDALTGEEAKKTTKQWFCAHGMADRAVAINLFADGQKRLQDFVDKETVEGHVYQDLAHTVAGPEIRDIWLWFKQVLGEEE</sequence>
<name>A0A2K1QW03_9PEZI</name>
<keyword evidence="6" id="KW-0443">Lipid metabolism</keyword>
<dbReference type="OrthoDB" id="2418081at2759"/>
<feature type="compositionally biased region" description="Acidic residues" evidence="10">
    <location>
        <begin position="91"/>
        <end position="100"/>
    </location>
</feature>
<dbReference type="PANTHER" id="PTHR10655:SF17">
    <property type="entry name" value="LYSOPHOSPHOLIPASE-LIKE PROTEIN 1"/>
    <property type="match status" value="1"/>
</dbReference>
<evidence type="ECO:0000256" key="6">
    <source>
        <dbReference type="ARBA" id="ARBA00022832"/>
    </source>
</evidence>
<comment type="similarity">
    <text evidence="1">Belongs to the AB hydrolase superfamily. AB hydrolase 2 family.</text>
</comment>
<dbReference type="GO" id="GO:0052689">
    <property type="term" value="F:carboxylic ester hydrolase activity"/>
    <property type="evidence" value="ECO:0007669"/>
    <property type="project" value="UniProtKB-KW"/>
</dbReference>
<keyword evidence="4" id="KW-0719">Serine esterase</keyword>
<dbReference type="GO" id="GO:0008474">
    <property type="term" value="F:palmitoyl-(protein) hydrolase activity"/>
    <property type="evidence" value="ECO:0007669"/>
    <property type="project" value="UniProtKB-EC"/>
</dbReference>
<dbReference type="EC" id="3.1.2.22" evidence="2"/>
<dbReference type="GO" id="GO:0005737">
    <property type="term" value="C:cytoplasm"/>
    <property type="evidence" value="ECO:0007669"/>
    <property type="project" value="TreeGrafter"/>
</dbReference>
<dbReference type="AlphaFoldDB" id="A0A2K1QW03"/>
<dbReference type="EMBL" id="NKHZ01000032">
    <property type="protein sequence ID" value="PNS19234.1"/>
    <property type="molecule type" value="Genomic_DNA"/>
</dbReference>
<dbReference type="InterPro" id="IPR050565">
    <property type="entry name" value="LYPA1-2/EST-like"/>
</dbReference>
<keyword evidence="13" id="KW-1185">Reference proteome</keyword>
<evidence type="ECO:0000313" key="12">
    <source>
        <dbReference type="EMBL" id="PNS19234.1"/>
    </source>
</evidence>
<dbReference type="Gene3D" id="3.40.50.1820">
    <property type="entry name" value="alpha/beta hydrolase"/>
    <property type="match status" value="1"/>
</dbReference>
<dbReference type="PANTHER" id="PTHR10655">
    <property type="entry name" value="LYSOPHOSPHOLIPASE-RELATED"/>
    <property type="match status" value="1"/>
</dbReference>
<evidence type="ECO:0000256" key="2">
    <source>
        <dbReference type="ARBA" id="ARBA00012423"/>
    </source>
</evidence>
<dbReference type="InterPro" id="IPR003140">
    <property type="entry name" value="PLipase/COase/thioEstase"/>
</dbReference>
<dbReference type="SUPFAM" id="SSF53474">
    <property type="entry name" value="alpha/beta-Hydrolases"/>
    <property type="match status" value="1"/>
</dbReference>
<evidence type="ECO:0000256" key="8">
    <source>
        <dbReference type="ARBA" id="ARBA00031195"/>
    </source>
</evidence>
<organism evidence="12 13">
    <name type="scientific">Sphaceloma murrayae</name>
    <dbReference type="NCBI Taxonomy" id="2082308"/>
    <lineage>
        <taxon>Eukaryota</taxon>
        <taxon>Fungi</taxon>
        <taxon>Dikarya</taxon>
        <taxon>Ascomycota</taxon>
        <taxon>Pezizomycotina</taxon>
        <taxon>Dothideomycetes</taxon>
        <taxon>Dothideomycetidae</taxon>
        <taxon>Myriangiales</taxon>
        <taxon>Elsinoaceae</taxon>
        <taxon>Sphaceloma</taxon>
    </lineage>
</organism>
<dbReference type="Proteomes" id="UP000243797">
    <property type="component" value="Unassembled WGS sequence"/>
</dbReference>
<comment type="caution">
    <text evidence="12">The sequence shown here is derived from an EMBL/GenBank/DDBJ whole genome shotgun (WGS) entry which is preliminary data.</text>
</comment>